<sequence length="260" mass="29207">MVNTSLILHWHLDVSTLLLAAIFIAFFYSVTRFKRQRNNKLFAGVIILLLLLLSSPLHYLAMHAYFSAHMIIHVILLLICGPLLTLSLAGTDHPLLNRLSRFFNKNIWCAWITGVGIMWIWHIPALFDMAMANHGSFAPVFPLLQSGSLLLAGVVFSWPLLGPEEKLHTHALSGIVYLFTACVSCSLLGLLITFAPQGTYHYYHMGGSGYNPWNISHIEDSEAAGLIMWVPCCFVYLSGCLWLLYRWFISGSGVKLNNVR</sequence>
<protein>
    <submittedName>
        <fullName evidence="7">Cytochrome c oxidase assembly protein</fullName>
    </submittedName>
</protein>
<reference evidence="7" key="1">
    <citation type="submission" date="2020-12" db="EMBL/GenBank/DDBJ databases">
        <title>Bacterial novel species Mucilaginibacter sp. SD-g isolated from soil.</title>
        <authorList>
            <person name="Jung H.-Y."/>
        </authorList>
    </citation>
    <scope>NUCLEOTIDE SEQUENCE</scope>
    <source>
        <strain evidence="7">SD-g</strain>
    </source>
</reference>
<evidence type="ECO:0000256" key="1">
    <source>
        <dbReference type="ARBA" id="ARBA00004651"/>
    </source>
</evidence>
<evidence type="ECO:0000256" key="5">
    <source>
        <dbReference type="ARBA" id="ARBA00023136"/>
    </source>
</evidence>
<name>A0A934UMS6_9SPHI</name>
<keyword evidence="8" id="KW-1185">Reference proteome</keyword>
<evidence type="ECO:0000256" key="4">
    <source>
        <dbReference type="ARBA" id="ARBA00022989"/>
    </source>
</evidence>
<dbReference type="Pfam" id="PF09678">
    <property type="entry name" value="Caa3_CtaG"/>
    <property type="match status" value="1"/>
</dbReference>
<feature type="transmembrane region" description="Helical" evidence="6">
    <location>
        <begin position="107"/>
        <end position="127"/>
    </location>
</feature>
<dbReference type="AlphaFoldDB" id="A0A934UMS6"/>
<evidence type="ECO:0000256" key="2">
    <source>
        <dbReference type="ARBA" id="ARBA00022475"/>
    </source>
</evidence>
<feature type="transmembrane region" description="Helical" evidence="6">
    <location>
        <begin position="66"/>
        <end position="86"/>
    </location>
</feature>
<dbReference type="InterPro" id="IPR019108">
    <property type="entry name" value="Caa3_assmbl_CtaG-rel"/>
</dbReference>
<dbReference type="RefSeq" id="WP_200066239.1">
    <property type="nucleotide sequence ID" value="NZ_JAEHFW010000002.1"/>
</dbReference>
<comment type="caution">
    <text evidence="7">The sequence shown here is derived from an EMBL/GenBank/DDBJ whole genome shotgun (WGS) entry which is preliminary data.</text>
</comment>
<feature type="transmembrane region" description="Helical" evidence="6">
    <location>
        <begin position="6"/>
        <end position="29"/>
    </location>
</feature>
<gene>
    <name evidence="7" type="ORF">I5M19_10240</name>
</gene>
<proteinExistence type="predicted"/>
<feature type="transmembrane region" description="Helical" evidence="6">
    <location>
        <begin position="41"/>
        <end position="60"/>
    </location>
</feature>
<feature type="transmembrane region" description="Helical" evidence="6">
    <location>
        <begin position="226"/>
        <end position="245"/>
    </location>
</feature>
<keyword evidence="3 6" id="KW-0812">Transmembrane</keyword>
<feature type="transmembrane region" description="Helical" evidence="6">
    <location>
        <begin position="174"/>
        <end position="195"/>
    </location>
</feature>
<keyword evidence="5 6" id="KW-0472">Membrane</keyword>
<keyword evidence="4 6" id="KW-1133">Transmembrane helix</keyword>
<accession>A0A934UMS6</accession>
<evidence type="ECO:0000313" key="7">
    <source>
        <dbReference type="EMBL" id="MBK0379689.1"/>
    </source>
</evidence>
<organism evidence="7 8">
    <name type="scientific">Mucilaginibacter segetis</name>
    <dbReference type="NCBI Taxonomy" id="2793071"/>
    <lineage>
        <taxon>Bacteria</taxon>
        <taxon>Pseudomonadati</taxon>
        <taxon>Bacteroidota</taxon>
        <taxon>Sphingobacteriia</taxon>
        <taxon>Sphingobacteriales</taxon>
        <taxon>Sphingobacteriaceae</taxon>
        <taxon>Mucilaginibacter</taxon>
    </lineage>
</organism>
<comment type="subcellular location">
    <subcellularLocation>
        <location evidence="1">Cell membrane</location>
        <topology evidence="1">Multi-pass membrane protein</topology>
    </subcellularLocation>
</comment>
<dbReference type="Proteomes" id="UP000613193">
    <property type="component" value="Unassembled WGS sequence"/>
</dbReference>
<evidence type="ECO:0000256" key="3">
    <source>
        <dbReference type="ARBA" id="ARBA00022692"/>
    </source>
</evidence>
<dbReference type="GO" id="GO:0005886">
    <property type="term" value="C:plasma membrane"/>
    <property type="evidence" value="ECO:0007669"/>
    <property type="project" value="UniProtKB-SubCell"/>
</dbReference>
<dbReference type="EMBL" id="JAEHFW010000002">
    <property type="protein sequence ID" value="MBK0379689.1"/>
    <property type="molecule type" value="Genomic_DNA"/>
</dbReference>
<feature type="transmembrane region" description="Helical" evidence="6">
    <location>
        <begin position="139"/>
        <end position="162"/>
    </location>
</feature>
<keyword evidence="2" id="KW-1003">Cell membrane</keyword>
<evidence type="ECO:0000313" key="8">
    <source>
        <dbReference type="Proteomes" id="UP000613193"/>
    </source>
</evidence>
<evidence type="ECO:0000256" key="6">
    <source>
        <dbReference type="SAM" id="Phobius"/>
    </source>
</evidence>